<feature type="compositionally biased region" description="Acidic residues" evidence="1">
    <location>
        <begin position="141"/>
        <end position="151"/>
    </location>
</feature>
<dbReference type="PANTHER" id="PTHR47211">
    <property type="entry name" value="TRIHELIX TRANSCRIPTION FACTOR ASR3"/>
    <property type="match status" value="1"/>
</dbReference>
<reference evidence="3" key="1">
    <citation type="submission" date="2017-07" db="EMBL/GenBank/DDBJ databases">
        <title>Taro Niue Genome Assembly and Annotation.</title>
        <authorList>
            <person name="Atibalentja N."/>
            <person name="Keating K."/>
            <person name="Fields C.J."/>
        </authorList>
    </citation>
    <scope>NUCLEOTIDE SEQUENCE</scope>
    <source>
        <strain evidence="3">Niue_2</strain>
        <tissue evidence="3">Leaf</tissue>
    </source>
</reference>
<feature type="region of interest" description="Disordered" evidence="1">
    <location>
        <begin position="139"/>
        <end position="218"/>
    </location>
</feature>
<dbReference type="AlphaFoldDB" id="A0A843X0V6"/>
<accession>A0A843X0V6</accession>
<feature type="region of interest" description="Disordered" evidence="1">
    <location>
        <begin position="1"/>
        <end position="31"/>
    </location>
</feature>
<feature type="compositionally biased region" description="Gly residues" evidence="1">
    <location>
        <begin position="9"/>
        <end position="18"/>
    </location>
</feature>
<dbReference type="InterPro" id="IPR001005">
    <property type="entry name" value="SANT/Myb"/>
</dbReference>
<dbReference type="PANTHER" id="PTHR47211:SF2">
    <property type="entry name" value="TRIHELIX TRANSCRIPTION FACTOR ASR3"/>
    <property type="match status" value="1"/>
</dbReference>
<name>A0A843X0V6_COLES</name>
<protein>
    <recommendedName>
        <fullName evidence="2">Myb-like domain-containing protein</fullName>
    </recommendedName>
</protein>
<sequence>MANAVAGDGHAGGGGSAGRGARPQRLPRWTPRELRVLVQGKKVAETRARSRVISAGEPKWTAVSDYCRRHGVERSPRQCRKRWDNLARDYRRIKVWECRRRPGGGEESFWAMRNERRRERGLPGFFDRVVYEMLEGAREAEVDDEGEDEEPGSMRGVPPLLLAAAAEEEGPLFDSGRAAAEDELFSDFEEDEEEDEAEEEGEGAAPLPPTLATPISGRSSFSMAWVTSAL</sequence>
<evidence type="ECO:0000259" key="2">
    <source>
        <dbReference type="PROSITE" id="PS50090"/>
    </source>
</evidence>
<evidence type="ECO:0000313" key="4">
    <source>
        <dbReference type="Proteomes" id="UP000652761"/>
    </source>
</evidence>
<dbReference type="EMBL" id="NMUH01004198">
    <property type="protein sequence ID" value="MQM08750.1"/>
    <property type="molecule type" value="Genomic_DNA"/>
</dbReference>
<comment type="caution">
    <text evidence="3">The sequence shown here is derived from an EMBL/GenBank/DDBJ whole genome shotgun (WGS) entry which is preliminary data.</text>
</comment>
<dbReference type="PROSITE" id="PS50090">
    <property type="entry name" value="MYB_LIKE"/>
    <property type="match status" value="1"/>
</dbReference>
<keyword evidence="4" id="KW-1185">Reference proteome</keyword>
<feature type="compositionally biased region" description="Acidic residues" evidence="1">
    <location>
        <begin position="181"/>
        <end position="202"/>
    </location>
</feature>
<dbReference type="SUPFAM" id="SSF46689">
    <property type="entry name" value="Homeodomain-like"/>
    <property type="match status" value="1"/>
</dbReference>
<proteinExistence type="predicted"/>
<dbReference type="Pfam" id="PF13837">
    <property type="entry name" value="Myb_DNA-bind_4"/>
    <property type="match status" value="1"/>
</dbReference>
<dbReference type="Gene3D" id="1.10.10.60">
    <property type="entry name" value="Homeodomain-like"/>
    <property type="match status" value="1"/>
</dbReference>
<gene>
    <name evidence="3" type="ORF">Taro_041608</name>
</gene>
<dbReference type="Proteomes" id="UP000652761">
    <property type="component" value="Unassembled WGS sequence"/>
</dbReference>
<organism evidence="3 4">
    <name type="scientific">Colocasia esculenta</name>
    <name type="common">Wild taro</name>
    <name type="synonym">Arum esculentum</name>
    <dbReference type="NCBI Taxonomy" id="4460"/>
    <lineage>
        <taxon>Eukaryota</taxon>
        <taxon>Viridiplantae</taxon>
        <taxon>Streptophyta</taxon>
        <taxon>Embryophyta</taxon>
        <taxon>Tracheophyta</taxon>
        <taxon>Spermatophyta</taxon>
        <taxon>Magnoliopsida</taxon>
        <taxon>Liliopsida</taxon>
        <taxon>Araceae</taxon>
        <taxon>Aroideae</taxon>
        <taxon>Colocasieae</taxon>
        <taxon>Colocasia</taxon>
    </lineage>
</organism>
<evidence type="ECO:0000313" key="3">
    <source>
        <dbReference type="EMBL" id="MQM08750.1"/>
    </source>
</evidence>
<feature type="domain" description="Myb-like" evidence="2">
    <location>
        <begin position="28"/>
        <end position="87"/>
    </location>
</feature>
<dbReference type="InterPro" id="IPR009057">
    <property type="entry name" value="Homeodomain-like_sf"/>
</dbReference>
<dbReference type="OrthoDB" id="1865198at2759"/>
<dbReference type="InterPro" id="IPR044822">
    <property type="entry name" value="Myb_DNA-bind_4"/>
</dbReference>
<evidence type="ECO:0000256" key="1">
    <source>
        <dbReference type="SAM" id="MobiDB-lite"/>
    </source>
</evidence>